<dbReference type="STRING" id="1449350.OCH239_03985"/>
<keyword evidence="1" id="KW-0472">Membrane</keyword>
<feature type="transmembrane region" description="Helical" evidence="1">
    <location>
        <begin position="28"/>
        <end position="50"/>
    </location>
</feature>
<organism evidence="2 3">
    <name type="scientific">Roseivivax halodurans JCM 10272</name>
    <dbReference type="NCBI Taxonomy" id="1449350"/>
    <lineage>
        <taxon>Bacteria</taxon>
        <taxon>Pseudomonadati</taxon>
        <taxon>Pseudomonadota</taxon>
        <taxon>Alphaproteobacteria</taxon>
        <taxon>Rhodobacterales</taxon>
        <taxon>Roseobacteraceae</taxon>
        <taxon>Roseivivax</taxon>
    </lineage>
</organism>
<comment type="caution">
    <text evidence="2">The sequence shown here is derived from an EMBL/GenBank/DDBJ whole genome shotgun (WGS) entry which is preliminary data.</text>
</comment>
<name>X7EGK1_9RHOB</name>
<dbReference type="Proteomes" id="UP000022447">
    <property type="component" value="Unassembled WGS sequence"/>
</dbReference>
<proteinExistence type="predicted"/>
<protein>
    <submittedName>
        <fullName evidence="2">Uncharacterized protein</fullName>
    </submittedName>
</protein>
<dbReference type="OrthoDB" id="7875917at2"/>
<dbReference type="RefSeq" id="WP_037263000.1">
    <property type="nucleotide sequence ID" value="NZ_JALZ01000012.1"/>
</dbReference>
<dbReference type="PATRIC" id="fig|1449350.3.peg.2515"/>
<dbReference type="eggNOG" id="ENOG5032ZU4">
    <property type="taxonomic scope" value="Bacteria"/>
</dbReference>
<reference evidence="2 3" key="1">
    <citation type="submission" date="2014-01" db="EMBL/GenBank/DDBJ databases">
        <title>Roseivivax halodurans JCM 10272 Genome Sequencing.</title>
        <authorList>
            <person name="Lai Q."/>
            <person name="Li G."/>
            <person name="Shao Z."/>
        </authorList>
    </citation>
    <scope>NUCLEOTIDE SEQUENCE [LARGE SCALE GENOMIC DNA]</scope>
    <source>
        <strain evidence="2 3">JCM 10272</strain>
    </source>
</reference>
<keyword evidence="1" id="KW-1133">Transmembrane helix</keyword>
<accession>X7EGK1</accession>
<keyword evidence="3" id="KW-1185">Reference proteome</keyword>
<sequence>MAERALSEEAVVAGLQDIRLPEDAPGGVIAEMLAGAGLGLSLALLVGLALRTFAPVRGPAAEAAPVSGETARRRALLLELRERRPEVYARLRRDLYRPGGLPDVAALETELARDA</sequence>
<evidence type="ECO:0000256" key="1">
    <source>
        <dbReference type="SAM" id="Phobius"/>
    </source>
</evidence>
<gene>
    <name evidence="2" type="ORF">OCH239_03985</name>
</gene>
<evidence type="ECO:0000313" key="2">
    <source>
        <dbReference type="EMBL" id="ETX14238.1"/>
    </source>
</evidence>
<dbReference type="EMBL" id="JALZ01000012">
    <property type="protein sequence ID" value="ETX14238.1"/>
    <property type="molecule type" value="Genomic_DNA"/>
</dbReference>
<dbReference type="AlphaFoldDB" id="X7EGK1"/>
<evidence type="ECO:0000313" key="3">
    <source>
        <dbReference type="Proteomes" id="UP000022447"/>
    </source>
</evidence>
<keyword evidence="1" id="KW-0812">Transmembrane</keyword>